<protein>
    <recommendedName>
        <fullName evidence="3">DDE Tnp4 domain-containing protein</fullName>
    </recommendedName>
</protein>
<dbReference type="AlphaFoldDB" id="A0A9R1W0T1"/>
<dbReference type="Proteomes" id="UP000235145">
    <property type="component" value="Unassembled WGS sequence"/>
</dbReference>
<proteinExistence type="predicted"/>
<keyword evidence="2" id="KW-1185">Reference proteome</keyword>
<reference evidence="1 2" key="1">
    <citation type="journal article" date="2017" name="Nat. Commun.">
        <title>Genome assembly with in vitro proximity ligation data and whole-genome triplication in lettuce.</title>
        <authorList>
            <person name="Reyes-Chin-Wo S."/>
            <person name="Wang Z."/>
            <person name="Yang X."/>
            <person name="Kozik A."/>
            <person name="Arikit S."/>
            <person name="Song C."/>
            <person name="Xia L."/>
            <person name="Froenicke L."/>
            <person name="Lavelle D.O."/>
            <person name="Truco M.J."/>
            <person name="Xia R."/>
            <person name="Zhu S."/>
            <person name="Xu C."/>
            <person name="Xu H."/>
            <person name="Xu X."/>
            <person name="Cox K."/>
            <person name="Korf I."/>
            <person name="Meyers B.C."/>
            <person name="Michelmore R.W."/>
        </authorList>
    </citation>
    <scope>NUCLEOTIDE SEQUENCE [LARGE SCALE GENOMIC DNA]</scope>
    <source>
        <strain evidence="2">cv. Salinas</strain>
        <tissue evidence="1">Seedlings</tissue>
    </source>
</reference>
<dbReference type="EMBL" id="NBSK02000004">
    <property type="protein sequence ID" value="KAJ0214136.1"/>
    <property type="molecule type" value="Genomic_DNA"/>
</dbReference>
<gene>
    <name evidence="1" type="ORF">LSAT_V11C400166510</name>
</gene>
<comment type="caution">
    <text evidence="1">The sequence shown here is derived from an EMBL/GenBank/DDBJ whole genome shotgun (WGS) entry which is preliminary data.</text>
</comment>
<evidence type="ECO:0000313" key="1">
    <source>
        <dbReference type="EMBL" id="KAJ0214136.1"/>
    </source>
</evidence>
<organism evidence="1 2">
    <name type="scientific">Lactuca sativa</name>
    <name type="common">Garden lettuce</name>
    <dbReference type="NCBI Taxonomy" id="4236"/>
    <lineage>
        <taxon>Eukaryota</taxon>
        <taxon>Viridiplantae</taxon>
        <taxon>Streptophyta</taxon>
        <taxon>Embryophyta</taxon>
        <taxon>Tracheophyta</taxon>
        <taxon>Spermatophyta</taxon>
        <taxon>Magnoliopsida</taxon>
        <taxon>eudicotyledons</taxon>
        <taxon>Gunneridae</taxon>
        <taxon>Pentapetalae</taxon>
        <taxon>asterids</taxon>
        <taxon>campanulids</taxon>
        <taxon>Asterales</taxon>
        <taxon>Asteraceae</taxon>
        <taxon>Cichorioideae</taxon>
        <taxon>Cichorieae</taxon>
        <taxon>Lactucinae</taxon>
        <taxon>Lactuca</taxon>
    </lineage>
</organism>
<sequence>MDRIFIFHIQGVVNINSMLLMSDTQILKGILLHTMTVAMHTPCGSKETFNYHHSLLRNIIERTFGVWKAIWVLLRDMHLNCRCKNQVHIMIASMVIHNYIRKASRFDETFNKAQQEYYNPTRGDASSEGHEESPFTCCMNNDDSYMEAIQDIIAQDIMELLVFNDQRLDVGVYV</sequence>
<evidence type="ECO:0000313" key="2">
    <source>
        <dbReference type="Proteomes" id="UP000235145"/>
    </source>
</evidence>
<evidence type="ECO:0008006" key="3">
    <source>
        <dbReference type="Google" id="ProtNLM"/>
    </source>
</evidence>
<name>A0A9R1W0T1_LACSA</name>
<accession>A0A9R1W0T1</accession>